<comment type="caution">
    <text evidence="4">The sequence shown here is derived from an EMBL/GenBank/DDBJ whole genome shotgun (WGS) entry which is preliminary data.</text>
</comment>
<dbReference type="GO" id="GO:0062129">
    <property type="term" value="C:chitin-based extracellular matrix"/>
    <property type="evidence" value="ECO:0007669"/>
    <property type="project" value="TreeGrafter"/>
</dbReference>
<sequence length="145" mass="15986">MLSQIIIACLAAVAIASPQFGSGSFRNRPAPLPRQDYRQIAILSDNRVDQGDGNFRYEFESEDGTSVSAVGRPGAAGQSNIEGSYRFRLDDGSIAEVRYIADENGFRAESPLIPTPHPLPAHAIEQIRFAQANPSRELPNERRRF</sequence>
<evidence type="ECO:0000313" key="4">
    <source>
        <dbReference type="EMBL" id="KAG7158116.1"/>
    </source>
</evidence>
<dbReference type="PROSITE" id="PS00233">
    <property type="entry name" value="CHIT_BIND_RR_1"/>
    <property type="match status" value="1"/>
</dbReference>
<dbReference type="PRINTS" id="PR00947">
    <property type="entry name" value="CUTICLE"/>
</dbReference>
<dbReference type="InterPro" id="IPR050468">
    <property type="entry name" value="Cuticle_Struct_Prot"/>
</dbReference>
<dbReference type="GO" id="GO:0008010">
    <property type="term" value="F:structural constituent of chitin-based larval cuticle"/>
    <property type="evidence" value="ECO:0007669"/>
    <property type="project" value="TreeGrafter"/>
</dbReference>
<dbReference type="PANTHER" id="PTHR10380:SF173">
    <property type="entry name" value="CUTICULAR PROTEIN 47EF, ISOFORM C-RELATED"/>
    <property type="match status" value="1"/>
</dbReference>
<evidence type="ECO:0000256" key="1">
    <source>
        <dbReference type="ARBA" id="ARBA00022460"/>
    </source>
</evidence>
<dbReference type="Proteomes" id="UP000747542">
    <property type="component" value="Unassembled WGS sequence"/>
</dbReference>
<dbReference type="PANTHER" id="PTHR10380">
    <property type="entry name" value="CUTICLE PROTEIN"/>
    <property type="match status" value="1"/>
</dbReference>
<feature type="chain" id="PRO_5035238109" evidence="3">
    <location>
        <begin position="17"/>
        <end position="145"/>
    </location>
</feature>
<keyword evidence="1 2" id="KW-0193">Cuticle</keyword>
<feature type="signal peptide" evidence="3">
    <location>
        <begin position="1"/>
        <end position="16"/>
    </location>
</feature>
<evidence type="ECO:0000256" key="3">
    <source>
        <dbReference type="SAM" id="SignalP"/>
    </source>
</evidence>
<name>A0A8J5JJ10_HOMAM</name>
<dbReference type="EMBL" id="JAHLQT010035637">
    <property type="protein sequence ID" value="KAG7158116.1"/>
    <property type="molecule type" value="Genomic_DNA"/>
</dbReference>
<dbReference type="AlphaFoldDB" id="A0A8J5JJ10"/>
<gene>
    <name evidence="4" type="ORF">Hamer_G024508</name>
</gene>
<evidence type="ECO:0000313" key="5">
    <source>
        <dbReference type="Proteomes" id="UP000747542"/>
    </source>
</evidence>
<keyword evidence="5" id="KW-1185">Reference proteome</keyword>
<dbReference type="PROSITE" id="PS51155">
    <property type="entry name" value="CHIT_BIND_RR_2"/>
    <property type="match status" value="1"/>
</dbReference>
<proteinExistence type="predicted"/>
<keyword evidence="3" id="KW-0732">Signal</keyword>
<accession>A0A8J5JJ10</accession>
<organism evidence="4 5">
    <name type="scientific">Homarus americanus</name>
    <name type="common">American lobster</name>
    <dbReference type="NCBI Taxonomy" id="6706"/>
    <lineage>
        <taxon>Eukaryota</taxon>
        <taxon>Metazoa</taxon>
        <taxon>Ecdysozoa</taxon>
        <taxon>Arthropoda</taxon>
        <taxon>Crustacea</taxon>
        <taxon>Multicrustacea</taxon>
        <taxon>Malacostraca</taxon>
        <taxon>Eumalacostraca</taxon>
        <taxon>Eucarida</taxon>
        <taxon>Decapoda</taxon>
        <taxon>Pleocyemata</taxon>
        <taxon>Astacidea</taxon>
        <taxon>Nephropoidea</taxon>
        <taxon>Nephropidae</taxon>
        <taxon>Homarus</taxon>
    </lineage>
</organism>
<dbReference type="InterPro" id="IPR000618">
    <property type="entry name" value="Insect_cuticle"/>
</dbReference>
<protein>
    <submittedName>
        <fullName evidence="4">Cuticle protein</fullName>
    </submittedName>
</protein>
<dbReference type="Pfam" id="PF00379">
    <property type="entry name" value="Chitin_bind_4"/>
    <property type="match status" value="1"/>
</dbReference>
<evidence type="ECO:0000256" key="2">
    <source>
        <dbReference type="PROSITE-ProRule" id="PRU00497"/>
    </source>
</evidence>
<reference evidence="4" key="1">
    <citation type="journal article" date="2021" name="Sci. Adv.">
        <title>The American lobster genome reveals insights on longevity, neural, and immune adaptations.</title>
        <authorList>
            <person name="Polinski J.M."/>
            <person name="Zimin A.V."/>
            <person name="Clark K.F."/>
            <person name="Kohn A.B."/>
            <person name="Sadowski N."/>
            <person name="Timp W."/>
            <person name="Ptitsyn A."/>
            <person name="Khanna P."/>
            <person name="Romanova D.Y."/>
            <person name="Williams P."/>
            <person name="Greenwood S.J."/>
            <person name="Moroz L.L."/>
            <person name="Walt D.R."/>
            <person name="Bodnar A.G."/>
        </authorList>
    </citation>
    <scope>NUCLEOTIDE SEQUENCE</scope>
    <source>
        <strain evidence="4">GMGI-L3</strain>
    </source>
</reference>
<dbReference type="InterPro" id="IPR031311">
    <property type="entry name" value="CHIT_BIND_RR_consensus"/>
</dbReference>